<keyword evidence="8" id="KW-1185">Reference proteome</keyword>
<reference evidence="7 8" key="1">
    <citation type="submission" date="2018-06" db="EMBL/GenBank/DDBJ databases">
        <title>Genomic Encyclopedia of Type Strains, Phase IV (KMG-IV): sequencing the most valuable type-strain genomes for metagenomic binning, comparative biology and taxonomic classification.</title>
        <authorList>
            <person name="Goeker M."/>
        </authorList>
    </citation>
    <scope>NUCLEOTIDE SEQUENCE [LARGE SCALE GENOMIC DNA]</scope>
    <source>
        <strain evidence="7 8">DSM 25619</strain>
    </source>
</reference>
<keyword evidence="4 5" id="KW-0472">Membrane</keyword>
<accession>A0A366E7U8</accession>
<sequence length="432" mass="48155">MRVDSSAASTQTMNVLGIALFMGQFLYLWVTVDPYVTVTLDGVDRGSSLFSQLAALTLFGGSIFYICTSPQRALVLQPRPLMIMLLLWLLLAAAFSTEKIDSFKQVILSGILLLNASVYLLLPRSEEQFAKLVIAGLLIMLGFAYFGVIFKPAQAIHQFSTRLGDAQVGNWRGHFTHKNVAASVMMLSSCYALYLKDKGWRLVGWSLLILSVLFLTQTGGKTSTAMLPLILMLAFVFERIRWARWPLIVGGVLLINFLTVGAALIPAVYEFLESLGIDATFTNRAHIWRFSVGAMIDSPVLGHGLHGFWQTERLINNDTVENWSPRAFNGHNAWVDALINLGIVGFVLIAIWVIFMPLIYIGQISKRNLYSPLVRLYVRIWLFAVFSSAMESVFFETGSLLWFSCMMAIFGLRLQAIALPLSGKSVMVNIEK</sequence>
<proteinExistence type="predicted"/>
<dbReference type="InterPro" id="IPR007016">
    <property type="entry name" value="O-antigen_ligase-rel_domated"/>
</dbReference>
<evidence type="ECO:0000256" key="3">
    <source>
        <dbReference type="ARBA" id="ARBA00022989"/>
    </source>
</evidence>
<evidence type="ECO:0000313" key="8">
    <source>
        <dbReference type="Proteomes" id="UP000252893"/>
    </source>
</evidence>
<feature type="transmembrane region" description="Helical" evidence="5">
    <location>
        <begin position="337"/>
        <end position="361"/>
    </location>
</feature>
<evidence type="ECO:0000256" key="1">
    <source>
        <dbReference type="ARBA" id="ARBA00004141"/>
    </source>
</evidence>
<comment type="subcellular location">
    <subcellularLocation>
        <location evidence="1">Membrane</location>
        <topology evidence="1">Multi-pass membrane protein</topology>
    </subcellularLocation>
</comment>
<organism evidence="7 8">
    <name type="scientific">Pseudochrobactrum asaccharolyticum</name>
    <dbReference type="NCBI Taxonomy" id="354351"/>
    <lineage>
        <taxon>Bacteria</taxon>
        <taxon>Pseudomonadati</taxon>
        <taxon>Pseudomonadota</taxon>
        <taxon>Alphaproteobacteria</taxon>
        <taxon>Hyphomicrobiales</taxon>
        <taxon>Brucellaceae</taxon>
        <taxon>Pseudochrobactrum</taxon>
    </lineage>
</organism>
<dbReference type="PANTHER" id="PTHR37422">
    <property type="entry name" value="TEICHURONIC ACID BIOSYNTHESIS PROTEIN TUAE"/>
    <property type="match status" value="1"/>
</dbReference>
<feature type="transmembrane region" description="Helical" evidence="5">
    <location>
        <begin position="129"/>
        <end position="150"/>
    </location>
</feature>
<feature type="transmembrane region" description="Helical" evidence="5">
    <location>
        <begin position="103"/>
        <end position="122"/>
    </location>
</feature>
<feature type="transmembrane region" description="Helical" evidence="5">
    <location>
        <begin position="247"/>
        <end position="269"/>
    </location>
</feature>
<keyword evidence="7" id="KW-0436">Ligase</keyword>
<feature type="transmembrane region" description="Helical" evidence="5">
    <location>
        <begin position="401"/>
        <end position="422"/>
    </location>
</feature>
<feature type="transmembrane region" description="Helical" evidence="5">
    <location>
        <begin position="373"/>
        <end position="395"/>
    </location>
</feature>
<feature type="transmembrane region" description="Helical" evidence="5">
    <location>
        <begin position="179"/>
        <end position="195"/>
    </location>
</feature>
<protein>
    <submittedName>
        <fullName evidence="7">O-antigen ligase</fullName>
    </submittedName>
</protein>
<evidence type="ECO:0000256" key="2">
    <source>
        <dbReference type="ARBA" id="ARBA00022692"/>
    </source>
</evidence>
<evidence type="ECO:0000256" key="4">
    <source>
        <dbReference type="ARBA" id="ARBA00023136"/>
    </source>
</evidence>
<feature type="transmembrane region" description="Helical" evidence="5">
    <location>
        <begin position="202"/>
        <end position="219"/>
    </location>
</feature>
<feature type="transmembrane region" description="Helical" evidence="5">
    <location>
        <begin position="80"/>
        <end position="97"/>
    </location>
</feature>
<dbReference type="InterPro" id="IPR051533">
    <property type="entry name" value="WaaL-like"/>
</dbReference>
<dbReference type="PANTHER" id="PTHR37422:SF21">
    <property type="entry name" value="EXOQ-LIKE PROTEIN"/>
    <property type="match status" value="1"/>
</dbReference>
<keyword evidence="3 5" id="KW-1133">Transmembrane helix</keyword>
<keyword evidence="2 5" id="KW-0812">Transmembrane</keyword>
<evidence type="ECO:0000259" key="6">
    <source>
        <dbReference type="Pfam" id="PF04932"/>
    </source>
</evidence>
<feature type="transmembrane region" description="Helical" evidence="5">
    <location>
        <begin position="12"/>
        <end position="30"/>
    </location>
</feature>
<dbReference type="GO" id="GO:0016874">
    <property type="term" value="F:ligase activity"/>
    <property type="evidence" value="ECO:0007669"/>
    <property type="project" value="UniProtKB-KW"/>
</dbReference>
<dbReference type="GO" id="GO:0016020">
    <property type="term" value="C:membrane"/>
    <property type="evidence" value="ECO:0007669"/>
    <property type="project" value="UniProtKB-SubCell"/>
</dbReference>
<dbReference type="RefSeq" id="WP_113942426.1">
    <property type="nucleotide sequence ID" value="NZ_JBHEEG010000003.1"/>
</dbReference>
<evidence type="ECO:0000256" key="5">
    <source>
        <dbReference type="SAM" id="Phobius"/>
    </source>
</evidence>
<dbReference type="AlphaFoldDB" id="A0A366E7U8"/>
<dbReference type="EMBL" id="QNRH01000001">
    <property type="protein sequence ID" value="RBO98443.1"/>
    <property type="molecule type" value="Genomic_DNA"/>
</dbReference>
<name>A0A366E7U8_9HYPH</name>
<dbReference type="OrthoDB" id="4391260at2"/>
<comment type="caution">
    <text evidence="7">The sequence shown here is derived from an EMBL/GenBank/DDBJ whole genome shotgun (WGS) entry which is preliminary data.</text>
</comment>
<feature type="domain" description="O-antigen ligase-related" evidence="6">
    <location>
        <begin position="207"/>
        <end position="349"/>
    </location>
</feature>
<dbReference type="Pfam" id="PF04932">
    <property type="entry name" value="Wzy_C"/>
    <property type="match status" value="1"/>
</dbReference>
<evidence type="ECO:0000313" key="7">
    <source>
        <dbReference type="EMBL" id="RBO98443.1"/>
    </source>
</evidence>
<feature type="transmembrane region" description="Helical" evidence="5">
    <location>
        <begin position="50"/>
        <end position="68"/>
    </location>
</feature>
<feature type="transmembrane region" description="Helical" evidence="5">
    <location>
        <begin position="225"/>
        <end position="240"/>
    </location>
</feature>
<gene>
    <name evidence="7" type="ORF">DFR47_10138</name>
</gene>
<dbReference type="Proteomes" id="UP000252893">
    <property type="component" value="Unassembled WGS sequence"/>
</dbReference>